<evidence type="ECO:0000313" key="2">
    <source>
        <dbReference type="Proteomes" id="UP000789375"/>
    </source>
</evidence>
<dbReference type="EMBL" id="CAJVPP010002277">
    <property type="protein sequence ID" value="CAG8594640.1"/>
    <property type="molecule type" value="Genomic_DNA"/>
</dbReference>
<dbReference type="Proteomes" id="UP000789375">
    <property type="component" value="Unassembled WGS sequence"/>
</dbReference>
<keyword evidence="2" id="KW-1185">Reference proteome</keyword>
<name>A0A9N9GBF7_FUNMO</name>
<proteinExistence type="predicted"/>
<dbReference type="AlphaFoldDB" id="A0A9N9GBF7"/>
<accession>A0A9N9GBF7</accession>
<gene>
    <name evidence="1" type="ORF">FMOSSE_LOCUS8624</name>
</gene>
<comment type="caution">
    <text evidence="1">The sequence shown here is derived from an EMBL/GenBank/DDBJ whole genome shotgun (WGS) entry which is preliminary data.</text>
</comment>
<feature type="non-terminal residue" evidence="1">
    <location>
        <position position="156"/>
    </location>
</feature>
<reference evidence="1" key="1">
    <citation type="submission" date="2021-06" db="EMBL/GenBank/DDBJ databases">
        <authorList>
            <person name="Kallberg Y."/>
            <person name="Tangrot J."/>
            <person name="Rosling A."/>
        </authorList>
    </citation>
    <scope>NUCLEOTIDE SEQUENCE</scope>
    <source>
        <strain evidence="1">87-6 pot B 2015</strain>
    </source>
</reference>
<sequence>IQKVGVSSKYGTFGNSTLEIRVIKQEESDWEDTTPNDGLEEFDRTDKKDCYIIIRGRNTIVNFIRDVMAKSHKAIHSVQFVNETNMKPMTDEANVEIDFKFSRDQKLTHKDLNKLPHYIAVIKEVQLIIDFSCRMNIKEENLNGSPFSTFYTSNKA</sequence>
<organism evidence="1 2">
    <name type="scientific">Funneliformis mosseae</name>
    <name type="common">Endomycorrhizal fungus</name>
    <name type="synonym">Glomus mosseae</name>
    <dbReference type="NCBI Taxonomy" id="27381"/>
    <lineage>
        <taxon>Eukaryota</taxon>
        <taxon>Fungi</taxon>
        <taxon>Fungi incertae sedis</taxon>
        <taxon>Mucoromycota</taxon>
        <taxon>Glomeromycotina</taxon>
        <taxon>Glomeromycetes</taxon>
        <taxon>Glomerales</taxon>
        <taxon>Glomeraceae</taxon>
        <taxon>Funneliformis</taxon>
    </lineage>
</organism>
<protein>
    <submittedName>
        <fullName evidence="1">4580_t:CDS:1</fullName>
    </submittedName>
</protein>
<evidence type="ECO:0000313" key="1">
    <source>
        <dbReference type="EMBL" id="CAG8594640.1"/>
    </source>
</evidence>